<organism evidence="2">
    <name type="scientific">uncultured Caudovirales phage</name>
    <dbReference type="NCBI Taxonomy" id="2100421"/>
    <lineage>
        <taxon>Viruses</taxon>
        <taxon>Duplodnaviria</taxon>
        <taxon>Heunggongvirae</taxon>
        <taxon>Uroviricota</taxon>
        <taxon>Caudoviricetes</taxon>
        <taxon>Peduoviridae</taxon>
        <taxon>Maltschvirus</taxon>
        <taxon>Maltschvirus maltsch</taxon>
    </lineage>
</organism>
<evidence type="ECO:0000313" key="2">
    <source>
        <dbReference type="EMBL" id="CAB4130394.1"/>
    </source>
</evidence>
<reference evidence="2" key="1">
    <citation type="submission" date="2020-04" db="EMBL/GenBank/DDBJ databases">
        <authorList>
            <person name="Chiriac C."/>
            <person name="Salcher M."/>
            <person name="Ghai R."/>
            <person name="Kavagutti S V."/>
        </authorList>
    </citation>
    <scope>NUCLEOTIDE SEQUENCE</scope>
</reference>
<protein>
    <submittedName>
        <fullName evidence="2">HTH_XRE domain containing protein</fullName>
    </submittedName>
</protein>
<dbReference type="SUPFAM" id="SSF47413">
    <property type="entry name" value="lambda repressor-like DNA-binding domains"/>
    <property type="match status" value="1"/>
</dbReference>
<dbReference type="InterPro" id="IPR010982">
    <property type="entry name" value="Lambda_DNA-bd_dom_sf"/>
</dbReference>
<dbReference type="Gene3D" id="1.10.260.40">
    <property type="entry name" value="lambda repressor-like DNA-binding domains"/>
    <property type="match status" value="1"/>
</dbReference>
<evidence type="ECO:0000259" key="1">
    <source>
        <dbReference type="PROSITE" id="PS50943"/>
    </source>
</evidence>
<dbReference type="EMBL" id="LR796238">
    <property type="protein sequence ID" value="CAB4130394.1"/>
    <property type="molecule type" value="Genomic_DNA"/>
</dbReference>
<dbReference type="CDD" id="cd00093">
    <property type="entry name" value="HTH_XRE"/>
    <property type="match status" value="1"/>
</dbReference>
<feature type="domain" description="HTH cro/C1-type" evidence="1">
    <location>
        <begin position="16"/>
        <end position="59"/>
    </location>
</feature>
<dbReference type="Pfam" id="PF13560">
    <property type="entry name" value="HTH_31"/>
    <property type="match status" value="1"/>
</dbReference>
<dbReference type="InterPro" id="IPR001387">
    <property type="entry name" value="Cro/C1-type_HTH"/>
</dbReference>
<proteinExistence type="predicted"/>
<accession>A0A6J5L7H4</accession>
<sequence>MGALFRAERRRNRVWLKDMAKALGVSVNTIRWHENGARMMRSDLLVRAAEIMGVDPAILLRAEQPKEDNQ</sequence>
<gene>
    <name evidence="2" type="ORF">UFOVP119_18</name>
</gene>
<dbReference type="PROSITE" id="PS50943">
    <property type="entry name" value="HTH_CROC1"/>
    <property type="match status" value="1"/>
</dbReference>
<dbReference type="SMART" id="SM00530">
    <property type="entry name" value="HTH_XRE"/>
    <property type="match status" value="1"/>
</dbReference>
<name>A0A6J5L7H4_9CAUD</name>
<dbReference type="GO" id="GO:0003677">
    <property type="term" value="F:DNA binding"/>
    <property type="evidence" value="ECO:0007669"/>
    <property type="project" value="InterPro"/>
</dbReference>